<feature type="binding site" evidence="20">
    <location>
        <position position="422"/>
    </location>
    <ligand>
        <name>acetyl-CoA</name>
        <dbReference type="ChEBI" id="CHEBI:57288"/>
    </ligand>
</feature>
<feature type="binding site" evidence="20">
    <location>
        <position position="376"/>
    </location>
    <ligand>
        <name>UDP-N-acetyl-alpha-D-glucosamine</name>
        <dbReference type="ChEBI" id="CHEBI:57705"/>
    </ligand>
</feature>
<dbReference type="EMBL" id="AZEL01000047">
    <property type="protein sequence ID" value="KRL21395.1"/>
    <property type="molecule type" value="Genomic_DNA"/>
</dbReference>
<proteinExistence type="inferred from homology"/>
<dbReference type="NCBIfam" id="NF010934">
    <property type="entry name" value="PRK14354.1"/>
    <property type="match status" value="1"/>
</dbReference>
<evidence type="ECO:0000313" key="22">
    <source>
        <dbReference type="EMBL" id="KRL21395.1"/>
    </source>
</evidence>
<dbReference type="CDD" id="cd03353">
    <property type="entry name" value="LbH_GlmU_C"/>
    <property type="match status" value="1"/>
</dbReference>
<evidence type="ECO:0000256" key="19">
    <source>
        <dbReference type="ARBA" id="ARBA00049628"/>
    </source>
</evidence>
<dbReference type="GO" id="GO:0071555">
    <property type="term" value="P:cell wall organization"/>
    <property type="evidence" value="ECO:0007669"/>
    <property type="project" value="UniProtKB-KW"/>
</dbReference>
<comment type="caution">
    <text evidence="20">Lacks conserved residue(s) required for the propagation of feature annotation.</text>
</comment>
<comment type="function">
    <text evidence="19 20">Catalyzes the last two sequential reactions in the de novo biosynthetic pathway for UDP-N-acetylglucosamine (UDP-GlcNAc). The C-terminal domain catalyzes the transfer of acetyl group from acetyl coenzyme A to glucosamine-1-phosphate (GlcN-1-P) to produce N-acetylglucosamine-1-phosphate (GlcNAc-1-P), which is converted into UDP-GlcNAc by the transfer of uridine 5-monophosphate (from uridine 5-triphosphate), a reaction catalyzed by the N-terminal domain.</text>
</comment>
<name>A0A0R1NWW0_9LACO</name>
<feature type="binding site" evidence="20">
    <location>
        <position position="169"/>
    </location>
    <ligand>
        <name>UDP-N-acetyl-alpha-D-glucosamine</name>
        <dbReference type="ChEBI" id="CHEBI:57705"/>
    </ligand>
</feature>
<feature type="binding site" evidence="20">
    <location>
        <begin position="77"/>
        <end position="78"/>
    </location>
    <ligand>
        <name>UDP-N-acetyl-alpha-D-glucosamine</name>
        <dbReference type="ChEBI" id="CHEBI:57705"/>
    </ligand>
</feature>
<evidence type="ECO:0000256" key="17">
    <source>
        <dbReference type="ARBA" id="ARBA00048247"/>
    </source>
</evidence>
<dbReference type="SUPFAM" id="SSF53448">
    <property type="entry name" value="Nucleotide-diphospho-sugar transferases"/>
    <property type="match status" value="1"/>
</dbReference>
<keyword evidence="15 20" id="KW-0012">Acyltransferase</keyword>
<dbReference type="InterPro" id="IPR050065">
    <property type="entry name" value="GlmU-like"/>
</dbReference>
<evidence type="ECO:0000313" key="23">
    <source>
        <dbReference type="Proteomes" id="UP000051311"/>
    </source>
</evidence>
<evidence type="ECO:0000256" key="11">
    <source>
        <dbReference type="ARBA" id="ARBA00022842"/>
    </source>
</evidence>
<reference evidence="22 23" key="1">
    <citation type="journal article" date="2015" name="Genome Announc.">
        <title>Expanding the biotechnology potential of lactobacilli through comparative genomics of 213 strains and associated genera.</title>
        <authorList>
            <person name="Sun Z."/>
            <person name="Harris H.M."/>
            <person name="McCann A."/>
            <person name="Guo C."/>
            <person name="Argimon S."/>
            <person name="Zhang W."/>
            <person name="Yang X."/>
            <person name="Jeffery I.B."/>
            <person name="Cooney J.C."/>
            <person name="Kagawa T.F."/>
            <person name="Liu W."/>
            <person name="Song Y."/>
            <person name="Salvetti E."/>
            <person name="Wrobel A."/>
            <person name="Rasinkangas P."/>
            <person name="Parkhill J."/>
            <person name="Rea M.C."/>
            <person name="O'Sullivan O."/>
            <person name="Ritari J."/>
            <person name="Douillard F.P."/>
            <person name="Paul Ross R."/>
            <person name="Yang R."/>
            <person name="Briner A.E."/>
            <person name="Felis G.E."/>
            <person name="de Vos W.M."/>
            <person name="Barrangou R."/>
            <person name="Klaenhammer T.R."/>
            <person name="Caufield P.W."/>
            <person name="Cui Y."/>
            <person name="Zhang H."/>
            <person name="O'Toole P.W."/>
        </authorList>
    </citation>
    <scope>NUCLEOTIDE SEQUENCE [LARGE SCALE GENOMIC DNA]</scope>
    <source>
        <strain evidence="22 23">DSM 10532</strain>
    </source>
</reference>
<dbReference type="EC" id="2.3.1.157" evidence="20"/>
<dbReference type="EC" id="2.7.7.23" evidence="20"/>
<keyword evidence="11 20" id="KW-0460">Magnesium</keyword>
<feature type="binding site" evidence="20">
    <location>
        <position position="102"/>
    </location>
    <ligand>
        <name>Mg(2+)</name>
        <dbReference type="ChEBI" id="CHEBI:18420"/>
    </ligand>
</feature>
<evidence type="ECO:0000256" key="13">
    <source>
        <dbReference type="ARBA" id="ARBA00022984"/>
    </source>
</evidence>
<comment type="cofactor">
    <cofactor evidence="20">
        <name>Mg(2+)</name>
        <dbReference type="ChEBI" id="CHEBI:18420"/>
    </cofactor>
    <text evidence="20">Binds 1 Mg(2+) ion per subunit.</text>
</comment>
<dbReference type="Pfam" id="PF00483">
    <property type="entry name" value="NTP_transferase"/>
    <property type="match status" value="1"/>
</dbReference>
<feature type="domain" description="Nucleotidyl transferase" evidence="21">
    <location>
        <begin position="5"/>
        <end position="219"/>
    </location>
</feature>
<dbReference type="GO" id="GO:0009252">
    <property type="term" value="P:peptidoglycan biosynthetic process"/>
    <property type="evidence" value="ECO:0007669"/>
    <property type="project" value="UniProtKB-UniRule"/>
</dbReference>
<dbReference type="PANTHER" id="PTHR43584">
    <property type="entry name" value="NUCLEOTIDYL TRANSFERASE"/>
    <property type="match status" value="1"/>
</dbReference>
<dbReference type="PROSITE" id="PS00101">
    <property type="entry name" value="HEXAPEP_TRANSFERASES"/>
    <property type="match status" value="1"/>
</dbReference>
<dbReference type="SUPFAM" id="SSF51161">
    <property type="entry name" value="Trimeric LpxA-like enzymes"/>
    <property type="match status" value="1"/>
</dbReference>
<dbReference type="RefSeq" id="WP_025005720.1">
    <property type="nucleotide sequence ID" value="NZ_AZEL01000047.1"/>
</dbReference>
<accession>A0A0R1NWW0</accession>
<keyword evidence="7 20" id="KW-0808">Transferase</keyword>
<feature type="region of interest" description="Pyrophosphorylase" evidence="20">
    <location>
        <begin position="1"/>
        <end position="229"/>
    </location>
</feature>
<feature type="binding site" evidence="20">
    <location>
        <position position="332"/>
    </location>
    <ligand>
        <name>UDP-N-acetyl-alpha-D-glucosamine</name>
        <dbReference type="ChEBI" id="CHEBI:57705"/>
    </ligand>
</feature>
<dbReference type="GO" id="GO:0003977">
    <property type="term" value="F:UDP-N-acetylglucosamine diphosphorylase activity"/>
    <property type="evidence" value="ECO:0007669"/>
    <property type="project" value="UniProtKB-UniRule"/>
</dbReference>
<feature type="binding site" evidence="20">
    <location>
        <begin position="385"/>
        <end position="386"/>
    </location>
    <ligand>
        <name>acetyl-CoA</name>
        <dbReference type="ChEBI" id="CHEBI:57288"/>
    </ligand>
</feature>
<comment type="pathway">
    <text evidence="3 20">Nucleotide-sugar biosynthesis; UDP-N-acetyl-alpha-D-glucosamine biosynthesis; UDP-N-acetyl-alpha-D-glucosamine from N-acetyl-alpha-D-glucosamine 1-phosphate: step 1/1.</text>
</comment>
<dbReference type="PATRIC" id="fig|1423748.3.peg.1542"/>
<feature type="binding site" evidence="20">
    <location>
        <position position="439"/>
    </location>
    <ligand>
        <name>acetyl-CoA</name>
        <dbReference type="ChEBI" id="CHEBI:57288"/>
    </ligand>
</feature>
<organism evidence="22 23">
    <name type="scientific">Lactobacillus gallinarum DSM 10532 = JCM 2011</name>
    <dbReference type="NCBI Taxonomy" id="1423748"/>
    <lineage>
        <taxon>Bacteria</taxon>
        <taxon>Bacillati</taxon>
        <taxon>Bacillota</taxon>
        <taxon>Bacilli</taxon>
        <taxon>Lactobacillales</taxon>
        <taxon>Lactobacillaceae</taxon>
        <taxon>Lactobacillus</taxon>
    </lineage>
</organism>
<comment type="catalytic activity">
    <reaction evidence="18 20">
        <text>N-acetyl-alpha-D-glucosamine 1-phosphate + UTP + H(+) = UDP-N-acetyl-alpha-D-glucosamine + diphosphate</text>
        <dbReference type="Rhea" id="RHEA:13509"/>
        <dbReference type="ChEBI" id="CHEBI:15378"/>
        <dbReference type="ChEBI" id="CHEBI:33019"/>
        <dbReference type="ChEBI" id="CHEBI:46398"/>
        <dbReference type="ChEBI" id="CHEBI:57705"/>
        <dbReference type="ChEBI" id="CHEBI:57776"/>
        <dbReference type="EC" id="2.7.7.23"/>
    </reaction>
</comment>
<evidence type="ECO:0000256" key="5">
    <source>
        <dbReference type="ARBA" id="ARBA00007947"/>
    </source>
</evidence>
<keyword evidence="13 20" id="KW-0573">Peptidoglycan synthesis</keyword>
<dbReference type="GO" id="GO:0016020">
    <property type="term" value="C:membrane"/>
    <property type="evidence" value="ECO:0007669"/>
    <property type="project" value="GOC"/>
</dbReference>
<feature type="binding site" evidence="20">
    <location>
        <position position="227"/>
    </location>
    <ligand>
        <name>Mg(2+)</name>
        <dbReference type="ChEBI" id="CHEBI:18420"/>
    </ligand>
</feature>
<evidence type="ECO:0000259" key="21">
    <source>
        <dbReference type="Pfam" id="PF00483"/>
    </source>
</evidence>
<feature type="binding site" evidence="20">
    <location>
        <begin position="8"/>
        <end position="11"/>
    </location>
    <ligand>
        <name>UDP-N-acetyl-alpha-D-glucosamine</name>
        <dbReference type="ChEBI" id="CHEBI:57705"/>
    </ligand>
</feature>
<dbReference type="GO" id="GO:0019134">
    <property type="term" value="F:glucosamine-1-phosphate N-acetyltransferase activity"/>
    <property type="evidence" value="ECO:0007669"/>
    <property type="project" value="UniProtKB-UniRule"/>
</dbReference>
<feature type="binding site" evidence="20">
    <location>
        <position position="227"/>
    </location>
    <ligand>
        <name>UDP-N-acetyl-alpha-D-glucosamine</name>
        <dbReference type="ChEBI" id="CHEBI:57705"/>
    </ligand>
</feature>
<feature type="active site" description="Proton acceptor" evidence="20">
    <location>
        <position position="362"/>
    </location>
</feature>
<evidence type="ECO:0000256" key="1">
    <source>
        <dbReference type="ARBA" id="ARBA00004496"/>
    </source>
</evidence>
<comment type="caution">
    <text evidence="22">The sequence shown here is derived from an EMBL/GenBank/DDBJ whole genome shotgun (WGS) entry which is preliminary data.</text>
</comment>
<evidence type="ECO:0000256" key="7">
    <source>
        <dbReference type="ARBA" id="ARBA00022679"/>
    </source>
</evidence>
<dbReference type="GO" id="GO:0000902">
    <property type="term" value="P:cell morphogenesis"/>
    <property type="evidence" value="ECO:0007669"/>
    <property type="project" value="UniProtKB-UniRule"/>
</dbReference>
<dbReference type="GO" id="GO:0006048">
    <property type="term" value="P:UDP-N-acetylglucosamine biosynthetic process"/>
    <property type="evidence" value="ECO:0007669"/>
    <property type="project" value="UniProtKB-UniPathway"/>
</dbReference>
<dbReference type="HAMAP" id="MF_01631">
    <property type="entry name" value="GlmU"/>
    <property type="match status" value="1"/>
</dbReference>
<dbReference type="InterPro" id="IPR018357">
    <property type="entry name" value="Hexapep_transf_CS"/>
</dbReference>
<dbReference type="InterPro" id="IPR001451">
    <property type="entry name" value="Hexapep"/>
</dbReference>
<comment type="pathway">
    <text evidence="20">Bacterial outer membrane biogenesis; LPS lipid A biosynthesis.</text>
</comment>
<evidence type="ECO:0000256" key="14">
    <source>
        <dbReference type="ARBA" id="ARBA00023268"/>
    </source>
</evidence>
<comment type="pathway">
    <text evidence="2 20">Nucleotide-sugar biosynthesis; UDP-N-acetyl-alpha-D-glucosamine biosynthesis; N-acetyl-alpha-D-glucosamine 1-phosphate from alpha-D-glucosamine 6-phosphate (route II): step 2/2.</text>
</comment>
<keyword evidence="16 20" id="KW-0961">Cell wall biogenesis/degradation</keyword>
<evidence type="ECO:0000256" key="18">
    <source>
        <dbReference type="ARBA" id="ARBA00048493"/>
    </source>
</evidence>
<dbReference type="Gene3D" id="3.90.550.10">
    <property type="entry name" value="Spore Coat Polysaccharide Biosynthesis Protein SpsA, Chain A"/>
    <property type="match status" value="1"/>
</dbReference>
<dbReference type="PANTHER" id="PTHR43584:SF3">
    <property type="entry name" value="BIFUNCTIONAL PROTEIN GLMU"/>
    <property type="match status" value="1"/>
</dbReference>
<dbReference type="GO" id="GO:0009245">
    <property type="term" value="P:lipid A biosynthetic process"/>
    <property type="evidence" value="ECO:0007669"/>
    <property type="project" value="UniProtKB-UniRule"/>
</dbReference>
<keyword evidence="12 20" id="KW-0133">Cell shape</keyword>
<comment type="catalytic activity">
    <reaction evidence="17 20">
        <text>alpha-D-glucosamine 1-phosphate + acetyl-CoA = N-acetyl-alpha-D-glucosamine 1-phosphate + CoA + H(+)</text>
        <dbReference type="Rhea" id="RHEA:13725"/>
        <dbReference type="ChEBI" id="CHEBI:15378"/>
        <dbReference type="ChEBI" id="CHEBI:57287"/>
        <dbReference type="ChEBI" id="CHEBI:57288"/>
        <dbReference type="ChEBI" id="CHEBI:57776"/>
        <dbReference type="ChEBI" id="CHEBI:58516"/>
        <dbReference type="EC" id="2.3.1.157"/>
    </reaction>
</comment>
<evidence type="ECO:0000256" key="4">
    <source>
        <dbReference type="ARBA" id="ARBA00007707"/>
    </source>
</evidence>
<evidence type="ECO:0000256" key="12">
    <source>
        <dbReference type="ARBA" id="ARBA00022960"/>
    </source>
</evidence>
<dbReference type="GO" id="GO:0005737">
    <property type="term" value="C:cytoplasm"/>
    <property type="evidence" value="ECO:0007669"/>
    <property type="project" value="UniProtKB-SubCell"/>
</dbReference>
<evidence type="ECO:0000256" key="2">
    <source>
        <dbReference type="ARBA" id="ARBA00005166"/>
    </source>
</evidence>
<dbReference type="AlphaFoldDB" id="A0A0R1NWW0"/>
<protein>
    <recommendedName>
        <fullName evidence="20">Bifunctional protein GlmU</fullName>
    </recommendedName>
    <domain>
        <recommendedName>
            <fullName evidence="20">UDP-N-acetylglucosamine pyrophosphorylase</fullName>
            <ecNumber evidence="20">2.7.7.23</ecNumber>
        </recommendedName>
        <alternativeName>
            <fullName evidence="20">N-acetylglucosamine-1-phosphate uridyltransferase</fullName>
        </alternativeName>
    </domain>
    <domain>
        <recommendedName>
            <fullName evidence="20">Glucosamine-1-phosphate N-acetyltransferase</fullName>
            <ecNumber evidence="20">2.3.1.157</ecNumber>
        </recommendedName>
    </domain>
</protein>
<dbReference type="InterPro" id="IPR011004">
    <property type="entry name" value="Trimer_LpxA-like_sf"/>
</dbReference>
<dbReference type="UniPathway" id="UPA00113">
    <property type="reaction ID" value="UER00532"/>
</dbReference>
<feature type="binding site" evidence="20">
    <location>
        <position position="72"/>
    </location>
    <ligand>
        <name>UDP-N-acetyl-alpha-D-glucosamine</name>
        <dbReference type="ChEBI" id="CHEBI:57705"/>
    </ligand>
</feature>
<keyword evidence="10 20" id="KW-0677">Repeat</keyword>
<keyword evidence="9 20" id="KW-0479">Metal-binding</keyword>
<feature type="region of interest" description="N-acetyltransferase" evidence="20">
    <location>
        <begin position="251"/>
        <end position="461"/>
    </location>
</feature>
<keyword evidence="14 20" id="KW-0511">Multifunctional enzyme</keyword>
<dbReference type="UniPathway" id="UPA00973"/>
<comment type="similarity">
    <text evidence="5 20">In the N-terminal section; belongs to the N-acetylglucosamine-1-phosphate uridyltransferase family.</text>
</comment>
<comment type="similarity">
    <text evidence="4 20">In the C-terminal section; belongs to the transferase hexapeptide repeat family.</text>
</comment>
<comment type="subunit">
    <text evidence="20">Homotrimer.</text>
</comment>
<keyword evidence="6 20" id="KW-0963">Cytoplasm</keyword>
<evidence type="ECO:0000256" key="8">
    <source>
        <dbReference type="ARBA" id="ARBA00022695"/>
    </source>
</evidence>
<keyword evidence="8 20" id="KW-0548">Nucleotidyltransferase</keyword>
<dbReference type="eggNOG" id="COG1207">
    <property type="taxonomic scope" value="Bacteria"/>
</dbReference>
<dbReference type="GO" id="GO:0008360">
    <property type="term" value="P:regulation of cell shape"/>
    <property type="evidence" value="ECO:0007669"/>
    <property type="project" value="UniProtKB-KW"/>
</dbReference>
<dbReference type="Proteomes" id="UP000051311">
    <property type="component" value="Unassembled WGS sequence"/>
</dbReference>
<dbReference type="CDD" id="cd02540">
    <property type="entry name" value="GT2_GlmU_N_bac"/>
    <property type="match status" value="1"/>
</dbReference>
<feature type="binding site" evidence="20">
    <location>
        <position position="365"/>
    </location>
    <ligand>
        <name>UDP-N-acetyl-alpha-D-glucosamine</name>
        <dbReference type="ChEBI" id="CHEBI:57705"/>
    </ligand>
</feature>
<dbReference type="Pfam" id="PF00132">
    <property type="entry name" value="Hexapep"/>
    <property type="match status" value="1"/>
</dbReference>
<dbReference type="NCBIfam" id="TIGR01173">
    <property type="entry name" value="glmU"/>
    <property type="match status" value="1"/>
</dbReference>
<dbReference type="InterPro" id="IPR005882">
    <property type="entry name" value="Bifunctional_GlmU"/>
</dbReference>
<evidence type="ECO:0000256" key="15">
    <source>
        <dbReference type="ARBA" id="ARBA00023315"/>
    </source>
</evidence>
<feature type="binding site" evidence="20">
    <location>
        <position position="154"/>
    </location>
    <ligand>
        <name>UDP-N-acetyl-alpha-D-glucosamine</name>
        <dbReference type="ChEBI" id="CHEBI:57705"/>
    </ligand>
</feature>
<evidence type="ECO:0000256" key="10">
    <source>
        <dbReference type="ARBA" id="ARBA00022737"/>
    </source>
</evidence>
<dbReference type="InterPro" id="IPR038009">
    <property type="entry name" value="GlmU_C_LbH"/>
</dbReference>
<dbReference type="Gene3D" id="2.160.10.10">
    <property type="entry name" value="Hexapeptide repeat proteins"/>
    <property type="match status" value="1"/>
</dbReference>
<evidence type="ECO:0000256" key="20">
    <source>
        <dbReference type="HAMAP-Rule" id="MF_01631"/>
    </source>
</evidence>
<evidence type="ECO:0000256" key="16">
    <source>
        <dbReference type="ARBA" id="ARBA00023316"/>
    </source>
</evidence>
<evidence type="ECO:0000256" key="6">
    <source>
        <dbReference type="ARBA" id="ARBA00022490"/>
    </source>
</evidence>
<dbReference type="OrthoDB" id="9775031at2"/>
<comment type="subcellular location">
    <subcellularLocation>
        <location evidence="1 20">Cytoplasm</location>
    </subcellularLocation>
</comment>
<evidence type="ECO:0000256" key="9">
    <source>
        <dbReference type="ARBA" id="ARBA00022723"/>
    </source>
</evidence>
<dbReference type="InterPro" id="IPR005835">
    <property type="entry name" value="NTP_transferase_dom"/>
</dbReference>
<feature type="binding site" evidence="20">
    <location>
        <position position="22"/>
    </location>
    <ligand>
        <name>UDP-N-acetyl-alpha-D-glucosamine</name>
        <dbReference type="ChEBI" id="CHEBI:57705"/>
    </ligand>
</feature>
<feature type="binding site" evidence="20">
    <location>
        <position position="350"/>
    </location>
    <ligand>
        <name>UDP-N-acetyl-alpha-D-glucosamine</name>
        <dbReference type="ChEBI" id="CHEBI:57705"/>
    </ligand>
</feature>
<sequence>MEKYVVVLAAGKGTRMKSKLYKVLHKVCGKTMVEHVVDAASGINPTEIVTVVGTGAGEVEKVLADKSKFAFQEKQLGTGDAVMTAKEALGDKEGATLVVTGDTPLFTTDTFNELFKYHAEKGNAATVLTAEAPNPFGYGRIIRDNQGNVLRIVEQKDGNPEELKVKEINTGVFCFDNQKLFEALKHVDNDNAQGEYYLTDVLEILRNNGERVGAYKMPDFSESLGVNDRVALAQATKTMQRRINEAHMRNGVSFVDPDTAYIDADVKIGNDTVIEGNVVIKGNTEIGSDCYITNGSRIIDSKIGNGVTITSSTIEEAEMDDNTDIGPNSHLRPKAIIRKGAHIGNFVEIKKAEIGENTKVGHLTYVGDATLGKDINIGCGTIFSNYDGVKKLHTNVGDHSFIGAGSTLIAPINVADHAFIAADSTITKDVNKYDMAIARGRQVNKPDYWHKLPLSKDKDWE</sequence>
<dbReference type="InterPro" id="IPR029044">
    <property type="entry name" value="Nucleotide-diphossugar_trans"/>
</dbReference>
<dbReference type="GeneID" id="78203099"/>
<feature type="binding site" evidence="20">
    <location>
        <position position="139"/>
    </location>
    <ligand>
        <name>UDP-N-acetyl-alpha-D-glucosamine</name>
        <dbReference type="ChEBI" id="CHEBI:57705"/>
    </ligand>
</feature>
<feature type="region of interest" description="Linker" evidence="20">
    <location>
        <begin position="230"/>
        <end position="250"/>
    </location>
</feature>
<evidence type="ECO:0000256" key="3">
    <source>
        <dbReference type="ARBA" id="ARBA00005208"/>
    </source>
</evidence>
<dbReference type="GO" id="GO:0000287">
    <property type="term" value="F:magnesium ion binding"/>
    <property type="evidence" value="ECO:0007669"/>
    <property type="project" value="UniProtKB-UniRule"/>
</dbReference>
<dbReference type="STRING" id="1423748.FC37_GL001481"/>
<gene>
    <name evidence="20" type="primary">glmU</name>
    <name evidence="22" type="ORF">FC37_GL001481</name>
</gene>